<dbReference type="AlphaFoldDB" id="A0A2S7U450"/>
<dbReference type="RefSeq" id="WP_105043424.1">
    <property type="nucleotide sequence ID" value="NZ_MQWA01000001.1"/>
</dbReference>
<comment type="caution">
    <text evidence="2">The sequence shown here is derived from an EMBL/GenBank/DDBJ whole genome shotgun (WGS) entry which is preliminary data.</text>
</comment>
<proteinExistence type="predicted"/>
<evidence type="ECO:0000313" key="2">
    <source>
        <dbReference type="EMBL" id="PQJ28933.1"/>
    </source>
</evidence>
<dbReference type="EMBL" id="MQWA01000001">
    <property type="protein sequence ID" value="PQJ28933.1"/>
    <property type="molecule type" value="Genomic_DNA"/>
</dbReference>
<reference evidence="2 3" key="1">
    <citation type="submission" date="2016-12" db="EMBL/GenBank/DDBJ databases">
        <title>Study of bacterial adaptation to deep sea.</title>
        <authorList>
            <person name="Song J."/>
            <person name="Yoshizawa S."/>
            <person name="Kogure K."/>
        </authorList>
    </citation>
    <scope>NUCLEOTIDE SEQUENCE [LARGE SCALE GENOMIC DNA]</scope>
    <source>
        <strain evidence="2 3">SAORIC-165</strain>
    </source>
</reference>
<organism evidence="2 3">
    <name type="scientific">Rubritalea profundi</name>
    <dbReference type="NCBI Taxonomy" id="1658618"/>
    <lineage>
        <taxon>Bacteria</taxon>
        <taxon>Pseudomonadati</taxon>
        <taxon>Verrucomicrobiota</taxon>
        <taxon>Verrucomicrobiia</taxon>
        <taxon>Verrucomicrobiales</taxon>
        <taxon>Rubritaleaceae</taxon>
        <taxon>Rubritalea</taxon>
    </lineage>
</organism>
<feature type="region of interest" description="Disordered" evidence="1">
    <location>
        <begin position="1"/>
        <end position="22"/>
    </location>
</feature>
<keyword evidence="3" id="KW-1185">Reference proteome</keyword>
<dbReference type="OrthoDB" id="370799at2"/>
<gene>
    <name evidence="2" type="ORF">BSZ32_10830</name>
</gene>
<protein>
    <submittedName>
        <fullName evidence="2">Uncharacterized protein</fullName>
    </submittedName>
</protein>
<evidence type="ECO:0000313" key="3">
    <source>
        <dbReference type="Proteomes" id="UP000239907"/>
    </source>
</evidence>
<sequence length="95" mass="10693">MPPNVLLKSAHSGNPMPDGLNSSHQALWLEQAGDWHKAHDMCDTVPDPAGSWIHAYLHRVEGDLSNASYWYHRASKEMPTCSLDQEWLQLAEELA</sequence>
<evidence type="ECO:0000256" key="1">
    <source>
        <dbReference type="SAM" id="MobiDB-lite"/>
    </source>
</evidence>
<accession>A0A2S7U450</accession>
<dbReference type="Proteomes" id="UP000239907">
    <property type="component" value="Unassembled WGS sequence"/>
</dbReference>
<name>A0A2S7U450_9BACT</name>